<name>T1JAB2_STRMM</name>
<accession>T1JAB2</accession>
<evidence type="ECO:0000313" key="2">
    <source>
        <dbReference type="EnsemblMetazoa" id="SMAR010672-PA"/>
    </source>
</evidence>
<sequence length="204" mass="23349">MSSVGKIEEKVKVEDFLVRIAFTLDKFNSIVFNRILFAGLKNLFRVVKSTQLSAKPSLTFEMPADRSSEDLNVIYERLKNMKAFRKIQPELLEQICIYSYHEELDKGVTFSVVKQILKPLKGIKEMSTNHTLFRQGDIGTNWYTILSGSLCVYTSRTGRIELKKFNLNVKIVSIKVALYFKSALTKEKKCSENSKQLLPVSIVP</sequence>
<dbReference type="eggNOG" id="KOG2378">
    <property type="taxonomic scope" value="Eukaryota"/>
</dbReference>
<keyword evidence="3" id="KW-1185">Reference proteome</keyword>
<evidence type="ECO:0000313" key="3">
    <source>
        <dbReference type="Proteomes" id="UP000014500"/>
    </source>
</evidence>
<dbReference type="Gene3D" id="2.60.120.10">
    <property type="entry name" value="Jelly Rolls"/>
    <property type="match status" value="1"/>
</dbReference>
<dbReference type="PANTHER" id="PTHR23011:SF41">
    <property type="entry name" value="CYCLIC NUCLEOTIDE-BINDING DOMAIN-CONTAINING PROTEIN"/>
    <property type="match status" value="1"/>
</dbReference>
<dbReference type="InterPro" id="IPR000595">
    <property type="entry name" value="cNMP-bd_dom"/>
</dbReference>
<dbReference type="PROSITE" id="PS50042">
    <property type="entry name" value="CNMP_BINDING_3"/>
    <property type="match status" value="1"/>
</dbReference>
<dbReference type="PANTHER" id="PTHR23011">
    <property type="entry name" value="CYCLIC NUCLEOTIDE-BINDING DOMAIN CONTAINING PROTEIN"/>
    <property type="match status" value="1"/>
</dbReference>
<feature type="domain" description="Cyclic nucleotide-binding" evidence="1">
    <location>
        <begin position="104"/>
        <end position="153"/>
    </location>
</feature>
<dbReference type="STRING" id="126957.T1JAB2"/>
<dbReference type="Proteomes" id="UP000014500">
    <property type="component" value="Unassembled WGS sequence"/>
</dbReference>
<dbReference type="EMBL" id="JH431989">
    <property type="status" value="NOT_ANNOTATED_CDS"/>
    <property type="molecule type" value="Genomic_DNA"/>
</dbReference>
<protein>
    <recommendedName>
        <fullName evidence="1">Cyclic nucleotide-binding domain-containing protein</fullName>
    </recommendedName>
</protein>
<dbReference type="SUPFAM" id="SSF51206">
    <property type="entry name" value="cAMP-binding domain-like"/>
    <property type="match status" value="1"/>
</dbReference>
<reference evidence="2" key="2">
    <citation type="submission" date="2015-02" db="UniProtKB">
        <authorList>
            <consortium name="EnsemblMetazoa"/>
        </authorList>
    </citation>
    <scope>IDENTIFICATION</scope>
</reference>
<evidence type="ECO:0000259" key="1">
    <source>
        <dbReference type="PROSITE" id="PS50042"/>
    </source>
</evidence>
<dbReference type="EnsemblMetazoa" id="SMAR010672-RA">
    <property type="protein sequence ID" value="SMAR010672-PA"/>
    <property type="gene ID" value="SMAR010672"/>
</dbReference>
<dbReference type="AlphaFoldDB" id="T1JAB2"/>
<dbReference type="InterPro" id="IPR014710">
    <property type="entry name" value="RmlC-like_jellyroll"/>
</dbReference>
<dbReference type="InterPro" id="IPR018490">
    <property type="entry name" value="cNMP-bd_dom_sf"/>
</dbReference>
<proteinExistence type="predicted"/>
<reference evidence="3" key="1">
    <citation type="submission" date="2011-05" db="EMBL/GenBank/DDBJ databases">
        <authorList>
            <person name="Richards S.R."/>
            <person name="Qu J."/>
            <person name="Jiang H."/>
            <person name="Jhangiani S.N."/>
            <person name="Agravi P."/>
            <person name="Goodspeed R."/>
            <person name="Gross S."/>
            <person name="Mandapat C."/>
            <person name="Jackson L."/>
            <person name="Mathew T."/>
            <person name="Pu L."/>
            <person name="Thornton R."/>
            <person name="Saada N."/>
            <person name="Wilczek-Boney K.B."/>
            <person name="Lee S."/>
            <person name="Kovar C."/>
            <person name="Wu Y."/>
            <person name="Scherer S.E."/>
            <person name="Worley K.C."/>
            <person name="Muzny D.M."/>
            <person name="Gibbs R."/>
        </authorList>
    </citation>
    <scope>NUCLEOTIDE SEQUENCE</scope>
    <source>
        <strain evidence="3">Brora</strain>
    </source>
</reference>
<dbReference type="HOGENOM" id="CLU_1344773_0_0_1"/>
<organism evidence="2 3">
    <name type="scientific">Strigamia maritima</name>
    <name type="common">European centipede</name>
    <name type="synonym">Geophilus maritimus</name>
    <dbReference type="NCBI Taxonomy" id="126957"/>
    <lineage>
        <taxon>Eukaryota</taxon>
        <taxon>Metazoa</taxon>
        <taxon>Ecdysozoa</taxon>
        <taxon>Arthropoda</taxon>
        <taxon>Myriapoda</taxon>
        <taxon>Chilopoda</taxon>
        <taxon>Pleurostigmophora</taxon>
        <taxon>Geophilomorpha</taxon>
        <taxon>Linotaeniidae</taxon>
        <taxon>Strigamia</taxon>
    </lineage>
</organism>